<evidence type="ECO:0000313" key="4">
    <source>
        <dbReference type="EMBL" id="CAL1387423.1"/>
    </source>
</evidence>
<feature type="region of interest" description="Disordered" evidence="2">
    <location>
        <begin position="236"/>
        <end position="343"/>
    </location>
</feature>
<dbReference type="GO" id="GO:0008270">
    <property type="term" value="F:zinc ion binding"/>
    <property type="evidence" value="ECO:0007669"/>
    <property type="project" value="UniProtKB-KW"/>
</dbReference>
<proteinExistence type="predicted"/>
<protein>
    <recommendedName>
        <fullName evidence="3">CCHC-type domain-containing protein</fullName>
    </recommendedName>
</protein>
<gene>
    <name evidence="4" type="ORF">LTRI10_LOCUS28410</name>
</gene>
<dbReference type="Pfam" id="PF14111">
    <property type="entry name" value="DUF4283"/>
    <property type="match status" value="1"/>
</dbReference>
<dbReference type="AlphaFoldDB" id="A0AAV2EN67"/>
<dbReference type="PANTHER" id="PTHR31286:SF99">
    <property type="entry name" value="DUF4283 DOMAIN-CONTAINING PROTEIN"/>
    <property type="match status" value="1"/>
</dbReference>
<evidence type="ECO:0000313" key="5">
    <source>
        <dbReference type="Proteomes" id="UP001497516"/>
    </source>
</evidence>
<evidence type="ECO:0000256" key="2">
    <source>
        <dbReference type="SAM" id="MobiDB-lite"/>
    </source>
</evidence>
<evidence type="ECO:0000256" key="1">
    <source>
        <dbReference type="PROSITE-ProRule" id="PRU00047"/>
    </source>
</evidence>
<dbReference type="Proteomes" id="UP001497516">
    <property type="component" value="Chromosome 5"/>
</dbReference>
<dbReference type="PROSITE" id="PS50158">
    <property type="entry name" value="ZF_CCHC"/>
    <property type="match status" value="1"/>
</dbReference>
<dbReference type="InterPro" id="IPR025558">
    <property type="entry name" value="DUF4283"/>
</dbReference>
<keyword evidence="5" id="KW-1185">Reference proteome</keyword>
<keyword evidence="1" id="KW-0479">Metal-binding</keyword>
<feature type="compositionally biased region" description="Basic and acidic residues" evidence="2">
    <location>
        <begin position="306"/>
        <end position="320"/>
    </location>
</feature>
<feature type="domain" description="CCHC-type" evidence="3">
    <location>
        <begin position="203"/>
        <end position="216"/>
    </location>
</feature>
<dbReference type="GO" id="GO:0003676">
    <property type="term" value="F:nucleic acid binding"/>
    <property type="evidence" value="ECO:0007669"/>
    <property type="project" value="InterPro"/>
</dbReference>
<evidence type="ECO:0000259" key="3">
    <source>
        <dbReference type="PROSITE" id="PS50158"/>
    </source>
</evidence>
<keyword evidence="1" id="KW-0863">Zinc-finger</keyword>
<name>A0AAV2EN67_9ROSI</name>
<accession>A0AAV2EN67</accession>
<reference evidence="4 5" key="1">
    <citation type="submission" date="2024-04" db="EMBL/GenBank/DDBJ databases">
        <authorList>
            <person name="Fracassetti M."/>
        </authorList>
    </citation>
    <scope>NUCLEOTIDE SEQUENCE [LARGE SCALE GENOMIC DNA]</scope>
</reference>
<dbReference type="InterPro" id="IPR001878">
    <property type="entry name" value="Znf_CCHC"/>
</dbReference>
<dbReference type="PANTHER" id="PTHR31286">
    <property type="entry name" value="GLYCINE-RICH CELL WALL STRUCTURAL PROTEIN 1.8-LIKE"/>
    <property type="match status" value="1"/>
</dbReference>
<sequence>MNVWTFVGSHDMEQGSFNGEPELKVSADFKERLCAPWKKTLVLRLLGRSMSYAHLCSQLRWKWRPLGSLDIMDLNNQTFLATFSNDQDYLHTLTGGPWTILDHYLVVHQWSPNFRTSDKPFKSVVAWVQLPELPFHFYHREVLFALGNLLGHTIKIDYHTEQFERGKFTRLAVELDMTKPLATRIRLDWKWQQVVYENLPHICFECGRIGHTIDQCAKKMDTNARTIVSLGTLSISRRSEESSQPPAGYGPWMQVTRKARKPTRKAFGNPAKQTGDQQGKGGNPERLTPKNSHHGKADLATVSNEGKGKNLKLEQKKEGDDTLNSKSVERNEEGAKGPIKHTA</sequence>
<dbReference type="EMBL" id="OZ034818">
    <property type="protein sequence ID" value="CAL1387423.1"/>
    <property type="molecule type" value="Genomic_DNA"/>
</dbReference>
<keyword evidence="1" id="KW-0862">Zinc</keyword>
<organism evidence="4 5">
    <name type="scientific">Linum trigynum</name>
    <dbReference type="NCBI Taxonomy" id="586398"/>
    <lineage>
        <taxon>Eukaryota</taxon>
        <taxon>Viridiplantae</taxon>
        <taxon>Streptophyta</taxon>
        <taxon>Embryophyta</taxon>
        <taxon>Tracheophyta</taxon>
        <taxon>Spermatophyta</taxon>
        <taxon>Magnoliopsida</taxon>
        <taxon>eudicotyledons</taxon>
        <taxon>Gunneridae</taxon>
        <taxon>Pentapetalae</taxon>
        <taxon>rosids</taxon>
        <taxon>fabids</taxon>
        <taxon>Malpighiales</taxon>
        <taxon>Linaceae</taxon>
        <taxon>Linum</taxon>
    </lineage>
</organism>
<dbReference type="InterPro" id="IPR040256">
    <property type="entry name" value="At4g02000-like"/>
</dbReference>